<dbReference type="HOGENOM" id="CLU_068947_0_0_1"/>
<dbReference type="RefSeq" id="XP_022629250.1">
    <property type="nucleotide sequence ID" value="XM_022771333.1"/>
</dbReference>
<reference evidence="4 5" key="1">
    <citation type="submission" date="2014-12" db="EMBL/GenBank/DDBJ databases">
        <authorList>
            <person name="Neuveglise Cecile"/>
        </authorList>
    </citation>
    <scope>NUCLEOTIDE SEQUENCE [LARGE SCALE GENOMIC DNA]</scope>
    <source>
        <strain evidence="4 5">CBS 12615</strain>
    </source>
</reference>
<dbReference type="OrthoDB" id="4067487at2759"/>
<evidence type="ECO:0000259" key="3">
    <source>
        <dbReference type="Pfam" id="PF20994"/>
    </source>
</evidence>
<organism evidence="4 5">
    <name type="scientific">Lachancea lanzarotensis</name>
    <dbReference type="NCBI Taxonomy" id="1245769"/>
    <lineage>
        <taxon>Eukaryota</taxon>
        <taxon>Fungi</taxon>
        <taxon>Dikarya</taxon>
        <taxon>Ascomycota</taxon>
        <taxon>Saccharomycotina</taxon>
        <taxon>Saccharomycetes</taxon>
        <taxon>Saccharomycetales</taxon>
        <taxon>Saccharomycetaceae</taxon>
        <taxon>Lachancea</taxon>
    </lineage>
</organism>
<dbReference type="Pfam" id="PF20994">
    <property type="entry name" value="CENPU"/>
    <property type="match status" value="1"/>
</dbReference>
<sequence>MLADRHVKLLSRQRGSALRKIDQDVVISQIKRPKLDRPSLSVSPSKNTLYEPEREPSFDLPQPPSESHFLAGNSNDPASTPPHSPVLNGGLLTSPELPLVSPTRDQASAGQKSPDHFLEMAETPPLTTQNSPIFSPAPEFDFSDLPISQLRTNSFSLARIEVIWSLLNNLFEEHLIPQAFADYDTASDPAEQLSHKLDIKLLSTFMHGTLSDLQDTQDINASNNELCSQLKDCARQKVILTERLVDLRQQITDWENKEDNDEQLQEMQLKSVLNDKLQGLAIDVSTKTDENNANIATQPLESIADDLVPLLDPQDGILGTLKTFNTSLEKLLD</sequence>
<name>A0A0C7NBX2_9SACH</name>
<accession>A0A0C7NBX2</accession>
<feature type="domain" description="Inner kinetochore subunit AME1" evidence="3">
    <location>
        <begin position="138"/>
        <end position="330"/>
    </location>
</feature>
<keyword evidence="5" id="KW-1185">Reference proteome</keyword>
<dbReference type="AlphaFoldDB" id="A0A0C7NBX2"/>
<dbReference type="GeneID" id="34686517"/>
<feature type="region of interest" description="Disordered" evidence="2">
    <location>
        <begin position="32"/>
        <end position="114"/>
    </location>
</feature>
<dbReference type="EMBL" id="LN736366">
    <property type="protein sequence ID" value="CEP63029.1"/>
    <property type="molecule type" value="Genomic_DNA"/>
</dbReference>
<evidence type="ECO:0000313" key="4">
    <source>
        <dbReference type="EMBL" id="CEP63029.1"/>
    </source>
</evidence>
<dbReference type="InterPro" id="IPR048743">
    <property type="entry name" value="AME1"/>
</dbReference>
<protein>
    <submittedName>
        <fullName evidence="4">LALA0S07e00782g1_1</fullName>
    </submittedName>
</protein>
<feature type="coiled-coil region" evidence="1">
    <location>
        <begin position="230"/>
        <end position="264"/>
    </location>
</feature>
<evidence type="ECO:0000313" key="5">
    <source>
        <dbReference type="Proteomes" id="UP000054304"/>
    </source>
</evidence>
<keyword evidence="1" id="KW-0175">Coiled coil</keyword>
<dbReference type="Proteomes" id="UP000054304">
    <property type="component" value="Unassembled WGS sequence"/>
</dbReference>
<proteinExistence type="predicted"/>
<dbReference type="STRING" id="1245769.A0A0C7NBX2"/>
<gene>
    <name evidence="4" type="ORF">LALA0_S07e00782g</name>
</gene>
<evidence type="ECO:0000256" key="1">
    <source>
        <dbReference type="SAM" id="Coils"/>
    </source>
</evidence>
<evidence type="ECO:0000256" key="2">
    <source>
        <dbReference type="SAM" id="MobiDB-lite"/>
    </source>
</evidence>